<keyword evidence="3" id="KW-1185">Reference proteome</keyword>
<dbReference type="GO" id="GO:0003676">
    <property type="term" value="F:nucleic acid binding"/>
    <property type="evidence" value="ECO:0007669"/>
    <property type="project" value="InterPro"/>
</dbReference>
<evidence type="ECO:0008006" key="4">
    <source>
        <dbReference type="Google" id="ProtNLM"/>
    </source>
</evidence>
<protein>
    <recommendedName>
        <fullName evidence="4">CCHC-type domain-containing protein</fullName>
    </recommendedName>
</protein>
<feature type="compositionally biased region" description="Basic and acidic residues" evidence="1">
    <location>
        <begin position="57"/>
        <end position="66"/>
    </location>
</feature>
<dbReference type="GO" id="GO:0008270">
    <property type="term" value="F:zinc ion binding"/>
    <property type="evidence" value="ECO:0007669"/>
    <property type="project" value="InterPro"/>
</dbReference>
<dbReference type="OrthoDB" id="2442651at2759"/>
<accession>A0A9P6M821</accession>
<feature type="non-terminal residue" evidence="2">
    <location>
        <position position="1"/>
    </location>
</feature>
<comment type="caution">
    <text evidence="2">The sequence shown here is derived from an EMBL/GenBank/DDBJ whole genome shotgun (WGS) entry which is preliminary data.</text>
</comment>
<evidence type="ECO:0000313" key="2">
    <source>
        <dbReference type="EMBL" id="KAF9972433.1"/>
    </source>
</evidence>
<evidence type="ECO:0000256" key="1">
    <source>
        <dbReference type="SAM" id="MobiDB-lite"/>
    </source>
</evidence>
<dbReference type="SUPFAM" id="SSF57756">
    <property type="entry name" value="Retrovirus zinc finger-like domains"/>
    <property type="match status" value="1"/>
</dbReference>
<evidence type="ECO:0000313" key="3">
    <source>
        <dbReference type="Proteomes" id="UP000749646"/>
    </source>
</evidence>
<dbReference type="InterPro" id="IPR036875">
    <property type="entry name" value="Znf_CCHC_sf"/>
</dbReference>
<gene>
    <name evidence="2" type="ORF">BGZ65_009826</name>
</gene>
<dbReference type="EMBL" id="JAAAHW010004666">
    <property type="protein sequence ID" value="KAF9972433.1"/>
    <property type="molecule type" value="Genomic_DNA"/>
</dbReference>
<dbReference type="AlphaFoldDB" id="A0A9P6M821"/>
<sequence>AAVNIANICQPLNKISDKEKKQLRCAGKYFRCRKPGHVAINCRSGRSMNNLDTETGDDSRKAEGEM</sequence>
<dbReference type="Proteomes" id="UP000749646">
    <property type="component" value="Unassembled WGS sequence"/>
</dbReference>
<feature type="compositionally biased region" description="Polar residues" evidence="1">
    <location>
        <begin position="44"/>
        <end position="53"/>
    </location>
</feature>
<reference evidence="2" key="1">
    <citation type="journal article" date="2020" name="Fungal Divers.">
        <title>Resolving the Mortierellaceae phylogeny through synthesis of multi-gene phylogenetics and phylogenomics.</title>
        <authorList>
            <person name="Vandepol N."/>
            <person name="Liber J."/>
            <person name="Desiro A."/>
            <person name="Na H."/>
            <person name="Kennedy M."/>
            <person name="Barry K."/>
            <person name="Grigoriev I.V."/>
            <person name="Miller A.N."/>
            <person name="O'Donnell K."/>
            <person name="Stajich J.E."/>
            <person name="Bonito G."/>
        </authorList>
    </citation>
    <scope>NUCLEOTIDE SEQUENCE</scope>
    <source>
        <strain evidence="2">MES-2147</strain>
    </source>
</reference>
<feature type="region of interest" description="Disordered" evidence="1">
    <location>
        <begin position="44"/>
        <end position="66"/>
    </location>
</feature>
<name>A0A9P6M821_9FUNG</name>
<organism evidence="2 3">
    <name type="scientific">Modicella reniformis</name>
    <dbReference type="NCBI Taxonomy" id="1440133"/>
    <lineage>
        <taxon>Eukaryota</taxon>
        <taxon>Fungi</taxon>
        <taxon>Fungi incertae sedis</taxon>
        <taxon>Mucoromycota</taxon>
        <taxon>Mortierellomycotina</taxon>
        <taxon>Mortierellomycetes</taxon>
        <taxon>Mortierellales</taxon>
        <taxon>Mortierellaceae</taxon>
        <taxon>Modicella</taxon>
    </lineage>
</organism>
<proteinExistence type="predicted"/>